<evidence type="ECO:0000256" key="6">
    <source>
        <dbReference type="ARBA" id="ARBA00023002"/>
    </source>
</evidence>
<dbReference type="GO" id="GO:0071949">
    <property type="term" value="F:FAD binding"/>
    <property type="evidence" value="ECO:0007669"/>
    <property type="project" value="InterPro"/>
</dbReference>
<keyword evidence="8" id="KW-0812">Transmembrane</keyword>
<evidence type="ECO:0000256" key="2">
    <source>
        <dbReference type="ARBA" id="ARBA00005466"/>
    </source>
</evidence>
<dbReference type="AlphaFoldDB" id="A0A5A7NXE1"/>
<dbReference type="EC" id="1.5.99.12" evidence="3"/>
<evidence type="ECO:0000313" key="11">
    <source>
        <dbReference type="Proteomes" id="UP000325081"/>
    </source>
</evidence>
<dbReference type="PANTHER" id="PTHR13878">
    <property type="entry name" value="GULONOLACTONE OXIDASE"/>
    <property type="match status" value="1"/>
</dbReference>
<dbReference type="Gene3D" id="3.30.43.10">
    <property type="entry name" value="Uridine Diphospho-n-acetylenolpyruvylglucosamine Reductase, domain 2"/>
    <property type="match status" value="2"/>
</dbReference>
<protein>
    <recommendedName>
        <fullName evidence="3">cytokinin dehydrogenase</fullName>
        <ecNumber evidence="3">1.5.99.12</ecNumber>
    </recommendedName>
</protein>
<evidence type="ECO:0000256" key="4">
    <source>
        <dbReference type="ARBA" id="ARBA00022630"/>
    </source>
</evidence>
<comment type="cofactor">
    <cofactor evidence="1">
        <name>FAD</name>
        <dbReference type="ChEBI" id="CHEBI:57692"/>
    </cofactor>
</comment>
<dbReference type="InterPro" id="IPR006094">
    <property type="entry name" value="Oxid_FAD_bind_N"/>
</dbReference>
<sequence>MTIIPLSNPPHINVLIFPIIIILIIYQNSWPQTTAYQLLNDNVSITLASTDYGHIVREIPSSVLYPSSASDIISLVRSSNVTSIAARGHGHSVRGQAMSSGGVVVNMRGLGEKSSRIRIRRNSLGFYYADIGAEQLWVDVLRAALRKGLAPVSWTDYLYLTVGGTLSNAGISGQAFLHGPQIANVLQLELSSSPSPSHCLGKGKLVTCSRNKNSELFFGVLGGLGQFGIITRARIILDKAPTKARWARLVYNDFSSFRKDQEYLISSNVSNYVEGFVIVNESTTEQWRPTFSVSPSNQSLIVELLSNQSILYAIELAMYYDNQTAETIDQEFQALVKKLNFVPGLDFGTDATFFDFIHRVGNLDTLEMGSQLSHPWLNLFVPKSNIVEFNTLVLAGMLPRLNRTSGLFIFYPLNKNKWDDRMSAVTPDDDVFYALALLHSTAPDAYQNIDKFNNEILRVCESAGIEVKQYLPHYATQKEWEKHFGSKWGMFKRRKTLYCLQAREFLTIIAIAISLLLSNPFPLTSAWDPLANRFQYDNASLEKASKDYGNIVHLIPTSVFNPTYISDIQILITQKYNNYARETNKSFAIRACGHSTRGQSQVLGGISINVTSLNTTYKMRIKILEDPIYGFYADVGAELQWLDVLWTTLKYNLTPVSWTDYLKESVGGTLSNAGISGQSFKYGPQISNVYSLSVVTGKGEYKSCSPYNNSDLFYGVLGGLGQFGVIISAQIRLQKAPTRAIVTRLLYSNFTEFTNDQEFLISTNLPNYTEGFIIVNDIIPSGWINSNSSANVSDVDGLLKKYTVLYAIEFAMYYDDQTVDTVKQRYQMLIGKLKFIPKFIFPEDVSYFDFLYRVGDLDLAVTGSLLAHPWLVLFTGASQKEKFNKYVLAGLLPNISQAPTIPIYYPLNATKWSNKTSAVLPDEETFYTLGLLHRSAPADYKVFDDFNQKVLSVCREKGIKYKKYLPYYDNKSQWIDHFGSKWKTFLQNKMKFDPKNMLSPSLNIFK</sequence>
<keyword evidence="8" id="KW-0472">Membrane</keyword>
<dbReference type="PANTHER" id="PTHR13878:SF127">
    <property type="entry name" value="CYTOKININ DEHYDROGENASE 3"/>
    <property type="match status" value="1"/>
</dbReference>
<evidence type="ECO:0000256" key="1">
    <source>
        <dbReference type="ARBA" id="ARBA00001974"/>
    </source>
</evidence>
<dbReference type="SUPFAM" id="SSF56176">
    <property type="entry name" value="FAD-binding/transporter-associated domain-like"/>
    <property type="match status" value="2"/>
</dbReference>
<evidence type="ECO:0000313" key="10">
    <source>
        <dbReference type="EMBL" id="GER25175.1"/>
    </source>
</evidence>
<dbReference type="InterPro" id="IPR016170">
    <property type="entry name" value="Cytok_DH_C_sf"/>
</dbReference>
<evidence type="ECO:0000259" key="9">
    <source>
        <dbReference type="PROSITE" id="PS51387"/>
    </source>
</evidence>
<evidence type="ECO:0000256" key="8">
    <source>
        <dbReference type="SAM" id="Phobius"/>
    </source>
</evidence>
<dbReference type="SUPFAM" id="SSF55103">
    <property type="entry name" value="FAD-linked oxidases, C-terminal domain"/>
    <property type="match status" value="2"/>
</dbReference>
<evidence type="ECO:0000256" key="3">
    <source>
        <dbReference type="ARBA" id="ARBA00011928"/>
    </source>
</evidence>
<dbReference type="GO" id="GO:0019139">
    <property type="term" value="F:cytokinin dehydrogenase activity"/>
    <property type="evidence" value="ECO:0007669"/>
    <property type="project" value="UniProtKB-EC"/>
</dbReference>
<feature type="transmembrane region" description="Helical" evidence="8">
    <location>
        <begin position="12"/>
        <end position="30"/>
    </location>
</feature>
<evidence type="ECO:0000256" key="5">
    <source>
        <dbReference type="ARBA" id="ARBA00022827"/>
    </source>
</evidence>
<keyword evidence="6" id="KW-0560">Oxidoreductase</keyword>
<accession>A0A5A7NXE1</accession>
<keyword evidence="8" id="KW-1133">Transmembrane helix</keyword>
<dbReference type="InterPro" id="IPR016164">
    <property type="entry name" value="FAD-linked_Oxase-like_C"/>
</dbReference>
<comment type="catalytic activity">
    <reaction evidence="7">
        <text>N(6)-dimethylallyladenine + A + H2O = 3-methyl-2-butenal + adenine + AH2</text>
        <dbReference type="Rhea" id="RHEA:13625"/>
        <dbReference type="ChEBI" id="CHEBI:13193"/>
        <dbReference type="ChEBI" id="CHEBI:15377"/>
        <dbReference type="ChEBI" id="CHEBI:15825"/>
        <dbReference type="ChEBI" id="CHEBI:16708"/>
        <dbReference type="ChEBI" id="CHEBI:17499"/>
        <dbReference type="ChEBI" id="CHEBI:17660"/>
        <dbReference type="EC" id="1.5.99.12"/>
    </reaction>
</comment>
<dbReference type="Pfam" id="PF09265">
    <property type="entry name" value="Cytokin-bind"/>
    <property type="match status" value="2"/>
</dbReference>
<comment type="similarity">
    <text evidence="2">Belongs to the oxygen-dependent FAD-linked oxidoreductase family.</text>
</comment>
<feature type="domain" description="FAD-binding PCMH-type" evidence="9">
    <location>
        <begin position="56"/>
        <end position="240"/>
    </location>
</feature>
<name>A0A5A7NXE1_STRAF</name>
<dbReference type="InterPro" id="IPR016169">
    <property type="entry name" value="FAD-bd_PCMH_sub2"/>
</dbReference>
<dbReference type="Gene3D" id="3.40.462.10">
    <property type="entry name" value="FAD-linked oxidases, C-terminal domain"/>
    <property type="match status" value="2"/>
</dbReference>
<dbReference type="PROSITE" id="PS51387">
    <property type="entry name" value="FAD_PCMH"/>
    <property type="match status" value="2"/>
</dbReference>
<dbReference type="InterPro" id="IPR050432">
    <property type="entry name" value="FAD-linked_Oxidoreductases_BP"/>
</dbReference>
<dbReference type="InterPro" id="IPR016166">
    <property type="entry name" value="FAD-bd_PCMH"/>
</dbReference>
<gene>
    <name evidence="10" type="ORF">STAS_00748</name>
</gene>
<keyword evidence="4" id="KW-0285">Flavoprotein</keyword>
<keyword evidence="5" id="KW-0274">FAD</keyword>
<feature type="domain" description="FAD-binding PCMH-type" evidence="9">
    <location>
        <begin position="552"/>
        <end position="736"/>
    </location>
</feature>
<dbReference type="InterPro" id="IPR015345">
    <property type="entry name" value="Cytokinin_DH_FAD/cytokin-bd"/>
</dbReference>
<organism evidence="10 11">
    <name type="scientific">Striga asiatica</name>
    <name type="common">Asiatic witchweed</name>
    <name type="synonym">Buchnera asiatica</name>
    <dbReference type="NCBI Taxonomy" id="4170"/>
    <lineage>
        <taxon>Eukaryota</taxon>
        <taxon>Viridiplantae</taxon>
        <taxon>Streptophyta</taxon>
        <taxon>Embryophyta</taxon>
        <taxon>Tracheophyta</taxon>
        <taxon>Spermatophyta</taxon>
        <taxon>Magnoliopsida</taxon>
        <taxon>eudicotyledons</taxon>
        <taxon>Gunneridae</taxon>
        <taxon>Pentapetalae</taxon>
        <taxon>asterids</taxon>
        <taxon>lamiids</taxon>
        <taxon>Lamiales</taxon>
        <taxon>Orobanchaceae</taxon>
        <taxon>Buchnereae</taxon>
        <taxon>Striga</taxon>
    </lineage>
</organism>
<dbReference type="GO" id="GO:0009690">
    <property type="term" value="P:cytokinin metabolic process"/>
    <property type="evidence" value="ECO:0007669"/>
    <property type="project" value="InterPro"/>
</dbReference>
<dbReference type="InterPro" id="IPR036318">
    <property type="entry name" value="FAD-bd_PCMH-like_sf"/>
</dbReference>
<dbReference type="Gene3D" id="3.30.465.10">
    <property type="match status" value="2"/>
</dbReference>
<dbReference type="Pfam" id="PF01565">
    <property type="entry name" value="FAD_binding_4"/>
    <property type="match status" value="2"/>
</dbReference>
<proteinExistence type="inferred from homology"/>
<dbReference type="OrthoDB" id="415825at2759"/>
<comment type="caution">
    <text evidence="10">The sequence shown here is derived from an EMBL/GenBank/DDBJ whole genome shotgun (WGS) entry which is preliminary data.</text>
</comment>
<reference evidence="11" key="1">
    <citation type="journal article" date="2019" name="Curr. Biol.">
        <title>Genome Sequence of Striga asiatica Provides Insight into the Evolution of Plant Parasitism.</title>
        <authorList>
            <person name="Yoshida S."/>
            <person name="Kim S."/>
            <person name="Wafula E.K."/>
            <person name="Tanskanen J."/>
            <person name="Kim Y.M."/>
            <person name="Honaas L."/>
            <person name="Yang Z."/>
            <person name="Spallek T."/>
            <person name="Conn C.E."/>
            <person name="Ichihashi Y."/>
            <person name="Cheong K."/>
            <person name="Cui S."/>
            <person name="Der J.P."/>
            <person name="Gundlach H."/>
            <person name="Jiao Y."/>
            <person name="Hori C."/>
            <person name="Ishida J.K."/>
            <person name="Kasahara H."/>
            <person name="Kiba T."/>
            <person name="Kim M.S."/>
            <person name="Koo N."/>
            <person name="Laohavisit A."/>
            <person name="Lee Y.H."/>
            <person name="Lumba S."/>
            <person name="McCourt P."/>
            <person name="Mortimer J.C."/>
            <person name="Mutuku J.M."/>
            <person name="Nomura T."/>
            <person name="Sasaki-Sekimoto Y."/>
            <person name="Seto Y."/>
            <person name="Wang Y."/>
            <person name="Wakatake T."/>
            <person name="Sakakibara H."/>
            <person name="Demura T."/>
            <person name="Yamaguchi S."/>
            <person name="Yoneyama K."/>
            <person name="Manabe R.I."/>
            <person name="Nelson D.C."/>
            <person name="Schulman A.H."/>
            <person name="Timko M.P."/>
            <person name="dePamphilis C.W."/>
            <person name="Choi D."/>
            <person name="Shirasu K."/>
        </authorList>
    </citation>
    <scope>NUCLEOTIDE SEQUENCE [LARGE SCALE GENOMIC DNA]</scope>
    <source>
        <strain evidence="11">cv. UVA1</strain>
    </source>
</reference>
<keyword evidence="11" id="KW-1185">Reference proteome</keyword>
<dbReference type="InterPro" id="IPR016167">
    <property type="entry name" value="FAD-bd_PCMH_sub1"/>
</dbReference>
<dbReference type="EMBL" id="BKCP01000002">
    <property type="protein sequence ID" value="GER25175.1"/>
    <property type="molecule type" value="Genomic_DNA"/>
</dbReference>
<evidence type="ECO:0000256" key="7">
    <source>
        <dbReference type="ARBA" id="ARBA00048224"/>
    </source>
</evidence>
<dbReference type="Proteomes" id="UP000325081">
    <property type="component" value="Unassembled WGS sequence"/>
</dbReference>